<keyword evidence="4 11" id="KW-0812">Transmembrane</keyword>
<accession>A0ABQ7PY86</accession>
<feature type="transmembrane region" description="Helical" evidence="12">
    <location>
        <begin position="66"/>
        <end position="89"/>
    </location>
</feature>
<feature type="transmembrane region" description="Helical" evidence="12">
    <location>
        <begin position="133"/>
        <end position="155"/>
    </location>
</feature>
<dbReference type="SUPFAM" id="SSF81321">
    <property type="entry name" value="Family A G protein-coupled receptor-like"/>
    <property type="match status" value="1"/>
</dbReference>
<feature type="domain" description="G-protein coupled receptors family 1 profile" evidence="13">
    <location>
        <begin position="77"/>
        <end position="470"/>
    </location>
</feature>
<dbReference type="PRINTS" id="PR00237">
    <property type="entry name" value="GPCRRHODOPSN"/>
</dbReference>
<dbReference type="Gene3D" id="1.20.1070.10">
    <property type="entry name" value="Rhodopsin 7-helix transmembrane proteins"/>
    <property type="match status" value="2"/>
</dbReference>
<evidence type="ECO:0000256" key="8">
    <source>
        <dbReference type="ARBA" id="ARBA00023170"/>
    </source>
</evidence>
<evidence type="ECO:0000259" key="13">
    <source>
        <dbReference type="PROSITE" id="PS50262"/>
    </source>
</evidence>
<dbReference type="Proteomes" id="UP000823941">
    <property type="component" value="Chromosome 25"/>
</dbReference>
<evidence type="ECO:0000256" key="1">
    <source>
        <dbReference type="ARBA" id="ARBA00004651"/>
    </source>
</evidence>
<feature type="transmembrane region" description="Helical" evidence="12">
    <location>
        <begin position="219"/>
        <end position="242"/>
    </location>
</feature>
<comment type="similarity">
    <text evidence="2 11">Belongs to the G-protein coupled receptor 1 family.</text>
</comment>
<keyword evidence="3" id="KW-1003">Cell membrane</keyword>
<keyword evidence="5 12" id="KW-1133">Transmembrane helix</keyword>
<keyword evidence="8 11" id="KW-0675">Receptor</keyword>
<feature type="transmembrane region" description="Helical" evidence="12">
    <location>
        <begin position="101"/>
        <end position="121"/>
    </location>
</feature>
<comment type="subcellular location">
    <subcellularLocation>
        <location evidence="1">Cell membrane</location>
        <topology evidence="1">Multi-pass membrane protein</topology>
    </subcellularLocation>
</comment>
<dbReference type="PANTHER" id="PTHR24246:SF27">
    <property type="entry name" value="ADENOSINE RECEPTOR, ISOFORM A"/>
    <property type="match status" value="1"/>
</dbReference>
<evidence type="ECO:0000256" key="12">
    <source>
        <dbReference type="SAM" id="Phobius"/>
    </source>
</evidence>
<reference evidence="14 15" key="1">
    <citation type="submission" date="2021-06" db="EMBL/GenBank/DDBJ databases">
        <title>A haploid diamondback moth (Plutella xylostella L.) genome assembly resolves 31 chromosomes and identifies a diamide resistance mutation.</title>
        <authorList>
            <person name="Ward C.M."/>
            <person name="Perry K.D."/>
            <person name="Baker G."/>
            <person name="Powis K."/>
            <person name="Heckel D.G."/>
            <person name="Baxter S.W."/>
        </authorList>
    </citation>
    <scope>NUCLEOTIDE SEQUENCE [LARGE SCALE GENOMIC DNA]</scope>
    <source>
        <strain evidence="14 15">LV</strain>
        <tissue evidence="14">Single pupa</tissue>
    </source>
</reference>
<dbReference type="EMBL" id="JAHIBW010000025">
    <property type="protein sequence ID" value="KAG7297841.1"/>
    <property type="molecule type" value="Genomic_DNA"/>
</dbReference>
<keyword evidence="15" id="KW-1185">Reference proteome</keyword>
<keyword evidence="9" id="KW-0325">Glycoprotein</keyword>
<dbReference type="InterPro" id="IPR017452">
    <property type="entry name" value="GPCR_Rhodpsn_7TM"/>
</dbReference>
<feature type="transmembrane region" description="Helical" evidence="12">
    <location>
        <begin position="176"/>
        <end position="199"/>
    </location>
</feature>
<evidence type="ECO:0000256" key="3">
    <source>
        <dbReference type="ARBA" id="ARBA00022475"/>
    </source>
</evidence>
<dbReference type="CDD" id="cd00637">
    <property type="entry name" value="7tm_classA_rhodopsin-like"/>
    <property type="match status" value="1"/>
</dbReference>
<evidence type="ECO:0000256" key="4">
    <source>
        <dbReference type="ARBA" id="ARBA00022692"/>
    </source>
</evidence>
<evidence type="ECO:0000256" key="11">
    <source>
        <dbReference type="RuleBase" id="RU000688"/>
    </source>
</evidence>
<evidence type="ECO:0000256" key="7">
    <source>
        <dbReference type="ARBA" id="ARBA00023136"/>
    </source>
</evidence>
<keyword evidence="10 11" id="KW-0807">Transducer</keyword>
<evidence type="ECO:0000313" key="15">
    <source>
        <dbReference type="Proteomes" id="UP000823941"/>
    </source>
</evidence>
<evidence type="ECO:0000256" key="6">
    <source>
        <dbReference type="ARBA" id="ARBA00023040"/>
    </source>
</evidence>
<feature type="transmembrane region" description="Helical" evidence="12">
    <location>
        <begin position="454"/>
        <end position="473"/>
    </location>
</feature>
<keyword evidence="6 11" id="KW-0297">G-protein coupled receptor</keyword>
<keyword evidence="7 12" id="KW-0472">Membrane</keyword>
<sequence length="496" mass="55497">MLGSMVNASVLEANVTLEQIASAFNLNITTSNETNVTGAVTPEKLFSLYEAYRAREIEQLMLYKSVAYVLGTLIILSNLTVVISSGLILRKGQQPKSTYLLLGNVSLADTIIGMSLIFGTTVDSIVASDVMCLFQIGMIVCPTMVSIFSVGFIAIDRYIYIIHGLYYQRWINTTRVRIGILIIWLVGLILGFMPATGWVNQELKGTRCSYISVFPGGLILINSILSVIPIAVVAVLYVKILIRALRNFKTINNAKKQINVKSNDRLRIYRGNLNGNKVGNINYSNKYPDKNGLRINRSSSMSDVHRIKKAEANRMLPYNVKAKSIDELHSSDDRRVTAGDNVESKQNNFDSKLSILTIHSDYNDGSRNNVSALTLKQSPNKVKQMYNRVTKKLTGDYKSKEPRKLRAVAIVMLTSGSFIITWLPFFIVVCFYVFCTNKIGNPECISLNALLRGPLATLAFLNSILNPLIYAWWHRGFKSALKSYLIQHCCKKKCLK</sequence>
<evidence type="ECO:0000256" key="10">
    <source>
        <dbReference type="ARBA" id="ARBA00023224"/>
    </source>
</evidence>
<evidence type="ECO:0000256" key="9">
    <source>
        <dbReference type="ARBA" id="ARBA00023180"/>
    </source>
</evidence>
<dbReference type="PROSITE" id="PS00237">
    <property type="entry name" value="G_PROTEIN_RECEP_F1_1"/>
    <property type="match status" value="1"/>
</dbReference>
<dbReference type="Pfam" id="PF00001">
    <property type="entry name" value="7tm_1"/>
    <property type="match status" value="1"/>
</dbReference>
<evidence type="ECO:0000313" key="14">
    <source>
        <dbReference type="EMBL" id="KAG7297841.1"/>
    </source>
</evidence>
<evidence type="ECO:0000256" key="2">
    <source>
        <dbReference type="ARBA" id="ARBA00010663"/>
    </source>
</evidence>
<dbReference type="PANTHER" id="PTHR24246">
    <property type="entry name" value="OLFACTORY RECEPTOR AND ADENOSINE RECEPTOR"/>
    <property type="match status" value="1"/>
</dbReference>
<organism evidence="14 15">
    <name type="scientific">Plutella xylostella</name>
    <name type="common">Diamondback moth</name>
    <name type="synonym">Plutella maculipennis</name>
    <dbReference type="NCBI Taxonomy" id="51655"/>
    <lineage>
        <taxon>Eukaryota</taxon>
        <taxon>Metazoa</taxon>
        <taxon>Ecdysozoa</taxon>
        <taxon>Arthropoda</taxon>
        <taxon>Hexapoda</taxon>
        <taxon>Insecta</taxon>
        <taxon>Pterygota</taxon>
        <taxon>Neoptera</taxon>
        <taxon>Endopterygota</taxon>
        <taxon>Lepidoptera</taxon>
        <taxon>Glossata</taxon>
        <taxon>Ditrysia</taxon>
        <taxon>Yponomeutoidea</taxon>
        <taxon>Plutellidae</taxon>
        <taxon>Plutella</taxon>
    </lineage>
</organism>
<protein>
    <recommendedName>
        <fullName evidence="13">G-protein coupled receptors family 1 profile domain-containing protein</fullName>
    </recommendedName>
</protein>
<dbReference type="InterPro" id="IPR000276">
    <property type="entry name" value="GPCR_Rhodpsn"/>
</dbReference>
<name>A0ABQ7PY86_PLUXY</name>
<comment type="caution">
    <text evidence="14">The sequence shown here is derived from an EMBL/GenBank/DDBJ whole genome shotgun (WGS) entry which is preliminary data.</text>
</comment>
<evidence type="ECO:0000256" key="5">
    <source>
        <dbReference type="ARBA" id="ARBA00022989"/>
    </source>
</evidence>
<dbReference type="PROSITE" id="PS50262">
    <property type="entry name" value="G_PROTEIN_RECEP_F1_2"/>
    <property type="match status" value="1"/>
</dbReference>
<feature type="transmembrane region" description="Helical" evidence="12">
    <location>
        <begin position="407"/>
        <end position="434"/>
    </location>
</feature>
<proteinExistence type="inferred from homology"/>
<gene>
    <name evidence="14" type="ORF">JYU34_018583</name>
</gene>